<name>A0A7J6WKB2_THATH</name>
<dbReference type="AlphaFoldDB" id="A0A7J6WKB2"/>
<keyword evidence="2" id="KW-1185">Reference proteome</keyword>
<gene>
    <name evidence="1" type="ORF">FRX31_013030</name>
</gene>
<evidence type="ECO:0000313" key="1">
    <source>
        <dbReference type="EMBL" id="KAF5197383.1"/>
    </source>
</evidence>
<protein>
    <submittedName>
        <fullName evidence="1">Uncharacterized protein</fullName>
    </submittedName>
</protein>
<comment type="caution">
    <text evidence="1">The sequence shown here is derived from an EMBL/GenBank/DDBJ whole genome shotgun (WGS) entry which is preliminary data.</text>
</comment>
<evidence type="ECO:0000313" key="2">
    <source>
        <dbReference type="Proteomes" id="UP000554482"/>
    </source>
</evidence>
<dbReference type="EMBL" id="JABWDY010014771">
    <property type="protein sequence ID" value="KAF5197383.1"/>
    <property type="molecule type" value="Genomic_DNA"/>
</dbReference>
<organism evidence="1 2">
    <name type="scientific">Thalictrum thalictroides</name>
    <name type="common">Rue-anemone</name>
    <name type="synonym">Anemone thalictroides</name>
    <dbReference type="NCBI Taxonomy" id="46969"/>
    <lineage>
        <taxon>Eukaryota</taxon>
        <taxon>Viridiplantae</taxon>
        <taxon>Streptophyta</taxon>
        <taxon>Embryophyta</taxon>
        <taxon>Tracheophyta</taxon>
        <taxon>Spermatophyta</taxon>
        <taxon>Magnoliopsida</taxon>
        <taxon>Ranunculales</taxon>
        <taxon>Ranunculaceae</taxon>
        <taxon>Thalictroideae</taxon>
        <taxon>Thalictrum</taxon>
    </lineage>
</organism>
<proteinExistence type="predicted"/>
<dbReference type="Proteomes" id="UP000554482">
    <property type="component" value="Unassembled WGS sequence"/>
</dbReference>
<accession>A0A7J6WKB2</accession>
<reference evidence="1 2" key="1">
    <citation type="submission" date="2020-06" db="EMBL/GenBank/DDBJ databases">
        <title>Transcriptomic and genomic resources for Thalictrum thalictroides and T. hernandezii: Facilitating candidate gene discovery in an emerging model plant lineage.</title>
        <authorList>
            <person name="Arias T."/>
            <person name="Riano-Pachon D.M."/>
            <person name="Di Stilio V.S."/>
        </authorList>
    </citation>
    <scope>NUCLEOTIDE SEQUENCE [LARGE SCALE GENOMIC DNA]</scope>
    <source>
        <strain evidence="2">cv. WT478/WT964</strain>
        <tissue evidence="1">Leaves</tissue>
    </source>
</reference>
<sequence>MLSNWCSMYSCTRHGQSGKTEFKATSMVAIQLASQVVRDVKEKLQVVGYIMELGLGSGTWTKWIHGNLKHNIEASIE</sequence>